<dbReference type="Gene3D" id="3.30.565.10">
    <property type="entry name" value="Histidine kinase-like ATPase, C-terminal domain"/>
    <property type="match status" value="1"/>
</dbReference>
<dbReference type="InterPro" id="IPR036890">
    <property type="entry name" value="HATPase_C_sf"/>
</dbReference>
<dbReference type="KEGG" id="hje:HacjB3_12375"/>
<reference evidence="9 11" key="2">
    <citation type="journal article" date="2014" name="PLoS Genet.">
        <title>Phylogenetically driven sequencing of extremely halophilic archaea reveals strategies for static and dynamic osmo-response.</title>
        <authorList>
            <person name="Becker E.A."/>
            <person name="Seitzer P.M."/>
            <person name="Tritt A."/>
            <person name="Larsen D."/>
            <person name="Krusor M."/>
            <person name="Yao A.I."/>
            <person name="Wu D."/>
            <person name="Madern D."/>
            <person name="Eisen J.A."/>
            <person name="Darling A.E."/>
            <person name="Facciotti M.T."/>
        </authorList>
    </citation>
    <scope>NUCLEOTIDE SEQUENCE [LARGE SCALE GENOMIC DNA]</scope>
    <source>
        <strain evidence="9">B3</strain>
        <strain evidence="11">DSM 18796 / CECT 7217 / JCM 14584 / KCTC 4019 / B3</strain>
    </source>
</reference>
<dbReference type="HOGENOM" id="CLU_000445_114_71_2"/>
<reference evidence="8 10" key="1">
    <citation type="journal article" date="2010" name="J. Bacteriol.">
        <title>Complete genome sequence of Halalkalicoccus jeotgali B3(T), an extremely halophilic archaeon.</title>
        <authorList>
            <person name="Roh S.W."/>
            <person name="Nam Y.D."/>
            <person name="Nam S.H."/>
            <person name="Choi S.H."/>
            <person name="Park H.S."/>
            <person name="Bae J.W."/>
        </authorList>
    </citation>
    <scope>NUCLEOTIDE SEQUENCE [LARGE SCALE GENOMIC DNA]</scope>
    <source>
        <strain evidence="8">B3</strain>
        <strain evidence="10">DSM 18796 / CECT 7217 / JCM 14584 / KCTC 4019 / B3</strain>
    </source>
</reference>
<feature type="transmembrane region" description="Helical" evidence="6">
    <location>
        <begin position="108"/>
        <end position="125"/>
    </location>
</feature>
<dbReference type="SMART" id="SM00388">
    <property type="entry name" value="HisKA"/>
    <property type="match status" value="1"/>
</dbReference>
<evidence type="ECO:0000256" key="1">
    <source>
        <dbReference type="ARBA" id="ARBA00000085"/>
    </source>
</evidence>
<dbReference type="Pfam" id="PF00512">
    <property type="entry name" value="HisKA"/>
    <property type="match status" value="1"/>
</dbReference>
<dbReference type="STRING" id="795797.HacjB3_12375"/>
<dbReference type="eggNOG" id="arCOG02358">
    <property type="taxonomic scope" value="Archaea"/>
</dbReference>
<dbReference type="PROSITE" id="PS50109">
    <property type="entry name" value="HIS_KIN"/>
    <property type="match status" value="1"/>
</dbReference>
<sequence>MSSSLPIEGGNGVIVFVGGVYVLLAIGLTYVQVASNVSFRATPMEIVLLAGPGVVLVYGGYRLTEADVHPDFYPTITRWCLGGCGLMIGLLVLYHVQPGTSVSTSNPIGAVLVALSSVAGYEAGLHNARAKELSRTRDRLDTTVERLRTSNERLERFAYAASHDLQEPLRMVSSYLRLLERRCGSDLNEEGRECLEIAVDGSDRMIAMVDGLLRYSRVTTGDDSFEPVELADTLADARADLRVLIHERGAEITAGTLPVVMGTPGQLEQVFQNLLSNAIHYAGEGPARVHVSAARTGGWWTVTVSDDGTGIEPEYADAIFELFERATTDEEHAGSGIGLALCERIVERHGGEIWVESAPGEGAAFSFTLPAVDGGEENA</sequence>
<dbReference type="InterPro" id="IPR005467">
    <property type="entry name" value="His_kinase_dom"/>
</dbReference>
<keyword evidence="6" id="KW-0472">Membrane</keyword>
<keyword evidence="6" id="KW-1133">Transmembrane helix</keyword>
<dbReference type="PANTHER" id="PTHR43304:SF1">
    <property type="entry name" value="PAC DOMAIN-CONTAINING PROTEIN"/>
    <property type="match status" value="1"/>
</dbReference>
<dbReference type="Pfam" id="PF16926">
    <property type="entry name" value="HisKA_4TM"/>
    <property type="match status" value="1"/>
</dbReference>
<comment type="catalytic activity">
    <reaction evidence="1">
        <text>ATP + protein L-histidine = ADP + protein N-phospho-L-histidine.</text>
        <dbReference type="EC" id="2.7.13.3"/>
    </reaction>
</comment>
<dbReference type="PATRIC" id="fig|795797.18.peg.2477"/>
<keyword evidence="4" id="KW-0808">Transferase</keyword>
<dbReference type="GeneID" id="9420289"/>
<dbReference type="CDD" id="cd00082">
    <property type="entry name" value="HisKA"/>
    <property type="match status" value="1"/>
</dbReference>
<accession>D8J6D8</accession>
<feature type="transmembrane region" description="Helical" evidence="6">
    <location>
        <begin position="12"/>
        <end position="34"/>
    </location>
</feature>
<dbReference type="PANTHER" id="PTHR43304">
    <property type="entry name" value="PHYTOCHROME-LIKE PROTEIN CPH1"/>
    <property type="match status" value="1"/>
</dbReference>
<feature type="transmembrane region" description="Helical" evidence="6">
    <location>
        <begin position="76"/>
        <end position="96"/>
    </location>
</feature>
<evidence type="ECO:0000259" key="7">
    <source>
        <dbReference type="PROSITE" id="PS50109"/>
    </source>
</evidence>
<dbReference type="Proteomes" id="UP000011645">
    <property type="component" value="Unassembled WGS sequence"/>
</dbReference>
<dbReference type="PRINTS" id="PR00344">
    <property type="entry name" value="BCTRLSENSOR"/>
</dbReference>
<dbReference type="EC" id="2.7.13.3" evidence="2"/>
<dbReference type="InterPro" id="IPR003661">
    <property type="entry name" value="HisK_dim/P_dom"/>
</dbReference>
<evidence type="ECO:0000256" key="2">
    <source>
        <dbReference type="ARBA" id="ARBA00012438"/>
    </source>
</evidence>
<proteinExistence type="predicted"/>
<keyword evidence="6" id="KW-0812">Transmembrane</keyword>
<dbReference type="InterPro" id="IPR003594">
    <property type="entry name" value="HATPase_dom"/>
</dbReference>
<protein>
    <recommendedName>
        <fullName evidence="2">histidine kinase</fullName>
        <ecNumber evidence="2">2.7.13.3</ecNumber>
    </recommendedName>
</protein>
<feature type="domain" description="Histidine kinase" evidence="7">
    <location>
        <begin position="160"/>
        <end position="373"/>
    </location>
</feature>
<organism evidence="8 10">
    <name type="scientific">Halalkalicoccus jeotgali (strain DSM 18796 / CECT 7217 / JCM 14584 / KCTC 4019 / B3)</name>
    <dbReference type="NCBI Taxonomy" id="795797"/>
    <lineage>
        <taxon>Archaea</taxon>
        <taxon>Methanobacteriati</taxon>
        <taxon>Methanobacteriota</taxon>
        <taxon>Stenosarchaea group</taxon>
        <taxon>Halobacteria</taxon>
        <taxon>Halobacteriales</taxon>
        <taxon>Halococcaceae</taxon>
        <taxon>Halalkalicoccus</taxon>
    </lineage>
</organism>
<dbReference type="AlphaFoldDB" id="D8J6D8"/>
<dbReference type="InterPro" id="IPR052162">
    <property type="entry name" value="Sensor_kinase/Photoreceptor"/>
</dbReference>
<evidence type="ECO:0000313" key="11">
    <source>
        <dbReference type="Proteomes" id="UP000011645"/>
    </source>
</evidence>
<feature type="transmembrane region" description="Helical" evidence="6">
    <location>
        <begin position="46"/>
        <end position="64"/>
    </location>
</feature>
<dbReference type="InterPro" id="IPR036097">
    <property type="entry name" value="HisK_dim/P_sf"/>
</dbReference>
<dbReference type="InterPro" id="IPR004358">
    <property type="entry name" value="Sig_transdc_His_kin-like_C"/>
</dbReference>
<dbReference type="SUPFAM" id="SSF47384">
    <property type="entry name" value="Homodimeric domain of signal transducing histidine kinase"/>
    <property type="match status" value="1"/>
</dbReference>
<dbReference type="EMBL" id="AOHV01000024">
    <property type="protein sequence ID" value="ELY37952.1"/>
    <property type="molecule type" value="Genomic_DNA"/>
</dbReference>
<dbReference type="Gene3D" id="1.10.287.130">
    <property type="match status" value="1"/>
</dbReference>
<keyword evidence="11" id="KW-1185">Reference proteome</keyword>
<evidence type="ECO:0000313" key="9">
    <source>
        <dbReference type="EMBL" id="ELY37952.1"/>
    </source>
</evidence>
<dbReference type="FunFam" id="3.30.565.10:FF:000006">
    <property type="entry name" value="Sensor histidine kinase WalK"/>
    <property type="match status" value="1"/>
</dbReference>
<dbReference type="GO" id="GO:0000155">
    <property type="term" value="F:phosphorelay sensor kinase activity"/>
    <property type="evidence" value="ECO:0007669"/>
    <property type="project" value="InterPro"/>
</dbReference>
<keyword evidence="5 8" id="KW-0418">Kinase</keyword>
<dbReference type="OrthoDB" id="106630at2157"/>
<evidence type="ECO:0000256" key="4">
    <source>
        <dbReference type="ARBA" id="ARBA00022679"/>
    </source>
</evidence>
<dbReference type="Pfam" id="PF02518">
    <property type="entry name" value="HATPase_c"/>
    <property type="match status" value="1"/>
</dbReference>
<dbReference type="eggNOG" id="arCOG09107">
    <property type="taxonomic scope" value="Archaea"/>
</dbReference>
<evidence type="ECO:0000256" key="5">
    <source>
        <dbReference type="ARBA" id="ARBA00022777"/>
    </source>
</evidence>
<name>D8J6D8_HALJB</name>
<evidence type="ECO:0000256" key="3">
    <source>
        <dbReference type="ARBA" id="ARBA00022553"/>
    </source>
</evidence>
<evidence type="ECO:0000313" key="10">
    <source>
        <dbReference type="Proteomes" id="UP000000390"/>
    </source>
</evidence>
<dbReference type="SUPFAM" id="SSF55874">
    <property type="entry name" value="ATPase domain of HSP90 chaperone/DNA topoisomerase II/histidine kinase"/>
    <property type="match status" value="1"/>
</dbReference>
<dbReference type="SMART" id="SM00387">
    <property type="entry name" value="HATPase_c"/>
    <property type="match status" value="1"/>
</dbReference>
<gene>
    <name evidence="8" type="ordered locus">HacjB3_12375</name>
    <name evidence="9" type="ORF">C497_07569</name>
</gene>
<evidence type="ECO:0000256" key="6">
    <source>
        <dbReference type="SAM" id="Phobius"/>
    </source>
</evidence>
<dbReference type="RefSeq" id="WP_008415713.1">
    <property type="nucleotide sequence ID" value="NC_014297.1"/>
</dbReference>
<dbReference type="InterPro" id="IPR031623">
    <property type="entry name" value="HisKA_4TM"/>
</dbReference>
<dbReference type="EMBL" id="CP002062">
    <property type="protein sequence ID" value="ADJ15856.1"/>
    <property type="molecule type" value="Genomic_DNA"/>
</dbReference>
<dbReference type="Proteomes" id="UP000000390">
    <property type="component" value="Chromosome"/>
</dbReference>
<evidence type="ECO:0000313" key="8">
    <source>
        <dbReference type="EMBL" id="ADJ15856.1"/>
    </source>
</evidence>
<keyword evidence="3" id="KW-0597">Phosphoprotein</keyword>